<gene>
    <name evidence="4" type="primary">LOC100200686</name>
</gene>
<keyword evidence="3" id="KW-1185">Reference proteome</keyword>
<proteinExistence type="inferred from homology"/>
<reference evidence="4" key="1">
    <citation type="submission" date="2025-08" db="UniProtKB">
        <authorList>
            <consortium name="RefSeq"/>
        </authorList>
    </citation>
    <scope>IDENTIFICATION</scope>
</reference>
<accession>A0ABM4CX14</accession>
<dbReference type="PROSITE" id="PS50011">
    <property type="entry name" value="PROTEIN_KINASE_DOM"/>
    <property type="match status" value="1"/>
</dbReference>
<dbReference type="Gene3D" id="3.30.200.20">
    <property type="entry name" value="Phosphorylase Kinase, domain 1"/>
    <property type="match status" value="1"/>
</dbReference>
<dbReference type="Pfam" id="PF00069">
    <property type="entry name" value="Pkinase"/>
    <property type="match status" value="1"/>
</dbReference>
<dbReference type="InterPro" id="IPR000719">
    <property type="entry name" value="Prot_kinase_dom"/>
</dbReference>
<evidence type="ECO:0000256" key="1">
    <source>
        <dbReference type="ARBA" id="ARBA00008874"/>
    </source>
</evidence>
<keyword evidence="4" id="KW-0418">Kinase</keyword>
<dbReference type="InterPro" id="IPR047173">
    <property type="entry name" value="STRAD_A/B-like"/>
</dbReference>
<name>A0ABM4CX14_HYDVU</name>
<evidence type="ECO:0000313" key="4">
    <source>
        <dbReference type="RefSeq" id="XP_065666487.1"/>
    </source>
</evidence>
<evidence type="ECO:0000259" key="2">
    <source>
        <dbReference type="PROSITE" id="PS50011"/>
    </source>
</evidence>
<organism evidence="3 4">
    <name type="scientific">Hydra vulgaris</name>
    <name type="common">Hydra</name>
    <name type="synonym">Hydra attenuata</name>
    <dbReference type="NCBI Taxonomy" id="6087"/>
    <lineage>
        <taxon>Eukaryota</taxon>
        <taxon>Metazoa</taxon>
        <taxon>Cnidaria</taxon>
        <taxon>Hydrozoa</taxon>
        <taxon>Hydroidolina</taxon>
        <taxon>Anthoathecata</taxon>
        <taxon>Aplanulata</taxon>
        <taxon>Hydridae</taxon>
        <taxon>Hydra</taxon>
    </lineage>
</organism>
<protein>
    <submittedName>
        <fullName evidence="4">STE20-related kinase adapter protein alpha isoform X3</fullName>
    </submittedName>
</protein>
<keyword evidence="4" id="KW-0808">Transferase</keyword>
<dbReference type="InterPro" id="IPR011009">
    <property type="entry name" value="Kinase-like_dom_sf"/>
</dbReference>
<dbReference type="SUPFAM" id="SSF56112">
    <property type="entry name" value="Protein kinase-like (PK-like)"/>
    <property type="match status" value="1"/>
</dbReference>
<dbReference type="Proteomes" id="UP001652625">
    <property type="component" value="Chromosome 11"/>
</dbReference>
<comment type="similarity">
    <text evidence="1">Belongs to the protein kinase superfamily. STE Ser/Thr protein kinase family. STE20 subfamily.</text>
</comment>
<dbReference type="Gene3D" id="1.10.510.10">
    <property type="entry name" value="Transferase(Phosphotransferase) domain 1"/>
    <property type="match status" value="1"/>
</dbReference>
<sequence>MLKQAKLKDAKLSFEDMYEIGCKIGNGTFGLSELYFAKPKNDTYDKNLQVMRKTKIERLSNEALEELQKELHLSEMVDCPGVLSFYHSFVKDEYIFTFFPLYNYGSCYDLISSEFRHGLPIQLVAVVIRSTILALEYLHDFGIIHRAVKASHMLLNSCGNVCLSGLSYSILLPKENQIAHDYPKHAVQMLPWVSPEILQQNVKGYTYLTDIYSLGITIFELVSGTVPFHGMKPTEILLQKLCGVVPQFPDYSKSLDSQSDIVISQSSLDGFENDTEYTTAVPILQKHKRIKQLHQLVDACLQLDPSARPSAYQLHYCLYIRHIKRKQKEKDFPSFNTMLNPLKPVTKFIPADGSYLESNSPTIVSNEAWLFPR</sequence>
<evidence type="ECO:0000313" key="3">
    <source>
        <dbReference type="Proteomes" id="UP001652625"/>
    </source>
</evidence>
<dbReference type="RefSeq" id="XP_065666487.1">
    <property type="nucleotide sequence ID" value="XM_065810415.1"/>
</dbReference>
<dbReference type="GeneID" id="100200686"/>
<dbReference type="PANTHER" id="PTHR48014:SF21">
    <property type="entry name" value="SERINE_THREONINE-PROTEIN KINASE FRAY2"/>
    <property type="match status" value="1"/>
</dbReference>
<dbReference type="PANTHER" id="PTHR48014">
    <property type="entry name" value="SERINE/THREONINE-PROTEIN KINASE FRAY2"/>
    <property type="match status" value="1"/>
</dbReference>
<dbReference type="GO" id="GO:0016301">
    <property type="term" value="F:kinase activity"/>
    <property type="evidence" value="ECO:0007669"/>
    <property type="project" value="UniProtKB-KW"/>
</dbReference>
<feature type="domain" description="Protein kinase" evidence="2">
    <location>
        <begin position="18"/>
        <end position="318"/>
    </location>
</feature>